<protein>
    <recommendedName>
        <fullName evidence="8">Type II toxin-antitoxin system HipA family toxin</fullName>
    </recommendedName>
</protein>
<feature type="domain" description="HipA-like C-terminal" evidence="4">
    <location>
        <begin position="159"/>
        <end position="413"/>
    </location>
</feature>
<accession>C1A700</accession>
<dbReference type="AlphaFoldDB" id="C1A700"/>
<dbReference type="EMBL" id="AP009153">
    <property type="protein sequence ID" value="BAH38010.1"/>
    <property type="molecule type" value="Genomic_DNA"/>
</dbReference>
<evidence type="ECO:0000259" key="5">
    <source>
        <dbReference type="Pfam" id="PF13657"/>
    </source>
</evidence>
<evidence type="ECO:0000256" key="1">
    <source>
        <dbReference type="ARBA" id="ARBA00010164"/>
    </source>
</evidence>
<dbReference type="STRING" id="379066.GAU_0968"/>
<evidence type="ECO:0008006" key="8">
    <source>
        <dbReference type="Google" id="ProtNLM"/>
    </source>
</evidence>
<dbReference type="PANTHER" id="PTHR37419:SF8">
    <property type="entry name" value="TOXIN YJJJ"/>
    <property type="match status" value="1"/>
</dbReference>
<dbReference type="GO" id="GO:0004674">
    <property type="term" value="F:protein serine/threonine kinase activity"/>
    <property type="evidence" value="ECO:0007669"/>
    <property type="project" value="TreeGrafter"/>
</dbReference>
<dbReference type="PANTHER" id="PTHR37419">
    <property type="entry name" value="SERINE/THREONINE-PROTEIN KINASE TOXIN HIPA"/>
    <property type="match status" value="1"/>
</dbReference>
<sequence>MRLWGHDVGVVAEDPSTGTVIFEYTEGFRTTGLEISPRHLPLHRRGPITFPELARSDAFLGLPGVLADSLPDAYGNAVIRRYFEQRGRPQDAMSPVQRLLYIGQRAMGALEFTPPIDAVRNDATKEALEISMLVEQARRVIEGDTSVAIPEMMQVGATAGGARAKALILWNRAVTRVRSGFAPATVGDEHWMIKFDGVAAGEGGHSVTRNFQPQPYGRIEYAYSQMARRAGIDMSETHLLRERDFAHFMTRRFDRVQRGVSLATAAEQETSVSTLAAAGTEPMARLHMHTLGGLEHTDYNVRQLLSYEDWFRTIRALQLGQAAIDQAYRRMVFNLAARNQDDHVKNIAFLMDDAGHWSLAPAYDLTWAVGGTWTRTHQMTVRGKDDHFTRGDLLQVGKAFDVPDAGARIVDDIEEGLALWESSAKAVDLDRHDIDERARLFRHFA</sequence>
<dbReference type="Pfam" id="PF13657">
    <property type="entry name" value="Couple_hipA"/>
    <property type="match status" value="1"/>
</dbReference>
<dbReference type="Pfam" id="PF07804">
    <property type="entry name" value="HipA_C"/>
    <property type="match status" value="1"/>
</dbReference>
<dbReference type="HOGENOM" id="CLU_041102_1_0_0"/>
<evidence type="ECO:0000256" key="2">
    <source>
        <dbReference type="ARBA" id="ARBA00022679"/>
    </source>
</evidence>
<keyword evidence="3" id="KW-0418">Kinase</keyword>
<dbReference type="InterPro" id="IPR012893">
    <property type="entry name" value="HipA-like_C"/>
</dbReference>
<organism evidence="6 7">
    <name type="scientific">Gemmatimonas aurantiaca (strain DSM 14586 / JCM 11422 / NBRC 100505 / T-27)</name>
    <dbReference type="NCBI Taxonomy" id="379066"/>
    <lineage>
        <taxon>Bacteria</taxon>
        <taxon>Pseudomonadati</taxon>
        <taxon>Gemmatimonadota</taxon>
        <taxon>Gemmatimonadia</taxon>
        <taxon>Gemmatimonadales</taxon>
        <taxon>Gemmatimonadaceae</taxon>
        <taxon>Gemmatimonas</taxon>
    </lineage>
</organism>
<dbReference type="InterPro" id="IPR052028">
    <property type="entry name" value="HipA_Ser/Thr_kinase"/>
</dbReference>
<dbReference type="Proteomes" id="UP000002209">
    <property type="component" value="Chromosome"/>
</dbReference>
<reference evidence="7" key="1">
    <citation type="submission" date="2006-03" db="EMBL/GenBank/DDBJ databases">
        <title>Complete genome sequence of Gemmatimonas aurantiaca T-27 that represents a novel phylum Gemmatimonadetes.</title>
        <authorList>
            <person name="Takasaki K."/>
            <person name="Ichikawa N."/>
            <person name="Miura H."/>
            <person name="Matsushita S."/>
            <person name="Watanabe Y."/>
            <person name="Oguchi A."/>
            <person name="Ankai A."/>
            <person name="Yashiro I."/>
            <person name="Takahashi M."/>
            <person name="Terui Y."/>
            <person name="Fukui S."/>
            <person name="Yokoyama H."/>
            <person name="Tanikawa S."/>
            <person name="Hanada S."/>
            <person name="Kamagata Y."/>
            <person name="Fujita N."/>
        </authorList>
    </citation>
    <scope>NUCLEOTIDE SEQUENCE [LARGE SCALE GENOMIC DNA]</scope>
    <source>
        <strain evidence="7">T-27 / DSM 14586 / JCM 11422 / NBRC 100505</strain>
    </source>
</reference>
<dbReference type="GO" id="GO:0005829">
    <property type="term" value="C:cytosol"/>
    <property type="evidence" value="ECO:0007669"/>
    <property type="project" value="TreeGrafter"/>
</dbReference>
<feature type="domain" description="HipA N-terminal subdomain 1" evidence="5">
    <location>
        <begin position="2"/>
        <end position="112"/>
    </location>
</feature>
<gene>
    <name evidence="6" type="ordered locus">GAU_0968</name>
</gene>
<evidence type="ECO:0000313" key="7">
    <source>
        <dbReference type="Proteomes" id="UP000002209"/>
    </source>
</evidence>
<dbReference type="eggNOG" id="COG3550">
    <property type="taxonomic scope" value="Bacteria"/>
</dbReference>
<proteinExistence type="inferred from homology"/>
<evidence type="ECO:0000256" key="3">
    <source>
        <dbReference type="ARBA" id="ARBA00022777"/>
    </source>
</evidence>
<evidence type="ECO:0000259" key="4">
    <source>
        <dbReference type="Pfam" id="PF07804"/>
    </source>
</evidence>
<dbReference type="InterPro" id="IPR017508">
    <property type="entry name" value="HipA_N1"/>
</dbReference>
<comment type="similarity">
    <text evidence="1">Belongs to the HipA Ser/Thr kinase family.</text>
</comment>
<dbReference type="KEGG" id="gau:GAU_0968"/>
<keyword evidence="2" id="KW-0808">Transferase</keyword>
<keyword evidence="7" id="KW-1185">Reference proteome</keyword>
<evidence type="ECO:0000313" key="6">
    <source>
        <dbReference type="EMBL" id="BAH38010.1"/>
    </source>
</evidence>
<name>C1A700_GEMAT</name>